<proteinExistence type="predicted"/>
<name>A0ABU2WG50_9GAMM</name>
<gene>
    <name evidence="2" type="ORF">RM530_05660</name>
</gene>
<dbReference type="EMBL" id="JAVRIC010000006">
    <property type="protein sequence ID" value="MDT0496849.1"/>
    <property type="molecule type" value="Genomic_DNA"/>
</dbReference>
<evidence type="ECO:0000313" key="2">
    <source>
        <dbReference type="EMBL" id="MDT0496849.1"/>
    </source>
</evidence>
<reference evidence="2 3" key="1">
    <citation type="submission" date="2023-09" db="EMBL/GenBank/DDBJ databases">
        <authorList>
            <person name="Rey-Velasco X."/>
        </authorList>
    </citation>
    <scope>NUCLEOTIDE SEQUENCE [LARGE SCALE GENOMIC DNA]</scope>
    <source>
        <strain evidence="2 3">W345</strain>
    </source>
</reference>
<evidence type="ECO:0000256" key="1">
    <source>
        <dbReference type="SAM" id="MobiDB-lite"/>
    </source>
</evidence>
<dbReference type="RefSeq" id="WP_311364243.1">
    <property type="nucleotide sequence ID" value="NZ_JAVRIC010000006.1"/>
</dbReference>
<comment type="caution">
    <text evidence="2">The sequence shown here is derived from an EMBL/GenBank/DDBJ whole genome shotgun (WGS) entry which is preliminary data.</text>
</comment>
<keyword evidence="3" id="KW-1185">Reference proteome</keyword>
<accession>A0ABU2WG50</accession>
<dbReference type="Proteomes" id="UP001254608">
    <property type="component" value="Unassembled WGS sequence"/>
</dbReference>
<protein>
    <submittedName>
        <fullName evidence="2">Uncharacterized protein</fullName>
    </submittedName>
</protein>
<organism evidence="2 3">
    <name type="scientific">Banduia mediterranea</name>
    <dbReference type="NCBI Taxonomy" id="3075609"/>
    <lineage>
        <taxon>Bacteria</taxon>
        <taxon>Pseudomonadati</taxon>
        <taxon>Pseudomonadota</taxon>
        <taxon>Gammaproteobacteria</taxon>
        <taxon>Nevskiales</taxon>
        <taxon>Algiphilaceae</taxon>
        <taxon>Banduia</taxon>
    </lineage>
</organism>
<sequence length="83" mass="8691">MIAVRAPNGVDQARQRVRDAVTATVPNSGTAAAVLVAVEMLEREATRAERERILRQVQARSGGGLGLAHGTTPRKKNCASGIG</sequence>
<feature type="region of interest" description="Disordered" evidence="1">
    <location>
        <begin position="62"/>
        <end position="83"/>
    </location>
</feature>
<evidence type="ECO:0000313" key="3">
    <source>
        <dbReference type="Proteomes" id="UP001254608"/>
    </source>
</evidence>